<sequence>METTFNKTTNKGMNKWIKKLIPHVHQQELTETAEQQTASPEQGLSLDEYCEQTNQALLMIPELEFHKILGEKEEQTAKLEKEKGALLEEVEQLKQLLQVQKNDANLQKGFFQAELAKQAGIQKEASLKIQMFEMALATERNQCEEMAIVLAQLIEDNLYMETSLSQKNEDLQHKSRFLVEKESENAGLVAALNQAKEDLENERCQWMEEKSSLLESLNEDKMAHEEEKVVETALMDRMSDLERQMDQIDAKEPKKPKRKSLRKRFLQLFRRT</sequence>
<reference evidence="3 4" key="1">
    <citation type="submission" date="2024-01" db="EMBL/GenBank/DDBJ databases">
        <authorList>
            <person name="Alioto T."/>
            <person name="Alioto T."/>
            <person name="Gomez Garrido J."/>
        </authorList>
    </citation>
    <scope>NUCLEOTIDE SEQUENCE [LARGE SCALE GENOMIC DNA]</scope>
</reference>
<feature type="coiled-coil region" evidence="1">
    <location>
        <begin position="69"/>
        <end position="107"/>
    </location>
</feature>
<protein>
    <submittedName>
        <fullName evidence="3">Pollen-specific leucine-rich repeat extensin-like protein 2</fullName>
    </submittedName>
</protein>
<dbReference type="AlphaFoldDB" id="A0AAV1NTE2"/>
<evidence type="ECO:0000256" key="1">
    <source>
        <dbReference type="SAM" id="Coils"/>
    </source>
</evidence>
<keyword evidence="1" id="KW-0175">Coiled coil</keyword>
<evidence type="ECO:0000313" key="4">
    <source>
        <dbReference type="Proteomes" id="UP001314229"/>
    </source>
</evidence>
<gene>
    <name evidence="3" type="ORF">FSCOSCO3_A025115</name>
</gene>
<evidence type="ECO:0000313" key="3">
    <source>
        <dbReference type="EMBL" id="CAK6962814.1"/>
    </source>
</evidence>
<name>A0AAV1NTE2_SCOSC</name>
<proteinExistence type="predicted"/>
<accession>A0AAV1NTE2</accession>
<dbReference type="EMBL" id="CAWUFR010000060">
    <property type="protein sequence ID" value="CAK6962814.1"/>
    <property type="molecule type" value="Genomic_DNA"/>
</dbReference>
<feature type="compositionally biased region" description="Basic and acidic residues" evidence="2">
    <location>
        <begin position="241"/>
        <end position="253"/>
    </location>
</feature>
<comment type="caution">
    <text evidence="3">The sequence shown here is derived from an EMBL/GenBank/DDBJ whole genome shotgun (WGS) entry which is preliminary data.</text>
</comment>
<evidence type="ECO:0000256" key="2">
    <source>
        <dbReference type="SAM" id="MobiDB-lite"/>
    </source>
</evidence>
<organism evidence="3 4">
    <name type="scientific">Scomber scombrus</name>
    <name type="common">Atlantic mackerel</name>
    <name type="synonym">Scomber vernalis</name>
    <dbReference type="NCBI Taxonomy" id="13677"/>
    <lineage>
        <taxon>Eukaryota</taxon>
        <taxon>Metazoa</taxon>
        <taxon>Chordata</taxon>
        <taxon>Craniata</taxon>
        <taxon>Vertebrata</taxon>
        <taxon>Euteleostomi</taxon>
        <taxon>Actinopterygii</taxon>
        <taxon>Neopterygii</taxon>
        <taxon>Teleostei</taxon>
        <taxon>Neoteleostei</taxon>
        <taxon>Acanthomorphata</taxon>
        <taxon>Pelagiaria</taxon>
        <taxon>Scombriformes</taxon>
        <taxon>Scombridae</taxon>
        <taxon>Scomber</taxon>
    </lineage>
</organism>
<keyword evidence="4" id="KW-1185">Reference proteome</keyword>
<feature type="region of interest" description="Disordered" evidence="2">
    <location>
        <begin position="241"/>
        <end position="261"/>
    </location>
</feature>
<dbReference type="Proteomes" id="UP001314229">
    <property type="component" value="Unassembled WGS sequence"/>
</dbReference>